<organism evidence="2 3">
    <name type="scientific">Prosthecobacter algae</name>
    <dbReference type="NCBI Taxonomy" id="1144682"/>
    <lineage>
        <taxon>Bacteria</taxon>
        <taxon>Pseudomonadati</taxon>
        <taxon>Verrucomicrobiota</taxon>
        <taxon>Verrucomicrobiia</taxon>
        <taxon>Verrucomicrobiales</taxon>
        <taxon>Verrucomicrobiaceae</taxon>
        <taxon>Prosthecobacter</taxon>
    </lineage>
</organism>
<evidence type="ECO:0000313" key="2">
    <source>
        <dbReference type="EMBL" id="GAA5148398.1"/>
    </source>
</evidence>
<reference evidence="3" key="1">
    <citation type="journal article" date="2019" name="Int. J. Syst. Evol. Microbiol.">
        <title>The Global Catalogue of Microorganisms (GCM) 10K type strain sequencing project: providing services to taxonomists for standard genome sequencing and annotation.</title>
        <authorList>
            <consortium name="The Broad Institute Genomics Platform"/>
            <consortium name="The Broad Institute Genome Sequencing Center for Infectious Disease"/>
            <person name="Wu L."/>
            <person name="Ma J."/>
        </authorList>
    </citation>
    <scope>NUCLEOTIDE SEQUENCE [LARGE SCALE GENOMIC DNA]</scope>
    <source>
        <strain evidence="3">JCM 18053</strain>
    </source>
</reference>
<dbReference type="Proteomes" id="UP001499852">
    <property type="component" value="Unassembled WGS sequence"/>
</dbReference>
<evidence type="ECO:0000313" key="3">
    <source>
        <dbReference type="Proteomes" id="UP001499852"/>
    </source>
</evidence>
<gene>
    <name evidence="2" type="ORF">GCM10023213_44600</name>
</gene>
<feature type="region of interest" description="Disordered" evidence="1">
    <location>
        <begin position="1"/>
        <end position="24"/>
    </location>
</feature>
<accession>A0ABP9PKZ2</accession>
<evidence type="ECO:0000256" key="1">
    <source>
        <dbReference type="SAM" id="MobiDB-lite"/>
    </source>
</evidence>
<keyword evidence="3" id="KW-1185">Reference proteome</keyword>
<proteinExistence type="predicted"/>
<comment type="caution">
    <text evidence="2">The sequence shown here is derived from an EMBL/GenBank/DDBJ whole genome shotgun (WGS) entry which is preliminary data.</text>
</comment>
<sequence>MGSWKSEMAPRMKISSESTPAKMGRVMKNRERFMDGERLQSATSETEVDTGIIRRRALRRAAGEFGSWAEAEKGRGRGPDDAQFGLSGRQYLSPGREGLPQAARACRAVAGGPGH</sequence>
<dbReference type="EMBL" id="BAABIA010000011">
    <property type="protein sequence ID" value="GAA5148398.1"/>
    <property type="molecule type" value="Genomic_DNA"/>
</dbReference>
<protein>
    <submittedName>
        <fullName evidence="2">Uncharacterized protein</fullName>
    </submittedName>
</protein>
<name>A0ABP9PKZ2_9BACT</name>